<dbReference type="NCBIfam" id="TIGR00481">
    <property type="entry name" value="YbhB/YbcL family Raf kinase inhibitor-like protein"/>
    <property type="match status" value="1"/>
</dbReference>
<dbReference type="SUPFAM" id="SSF49777">
    <property type="entry name" value="PEBP-like"/>
    <property type="match status" value="1"/>
</dbReference>
<name>A0AAX3BAR3_9SPIR</name>
<organism evidence="1 2">
    <name type="scientific">Thermospira aquatica</name>
    <dbReference type="NCBI Taxonomy" id="2828656"/>
    <lineage>
        <taxon>Bacteria</taxon>
        <taxon>Pseudomonadati</taxon>
        <taxon>Spirochaetota</taxon>
        <taxon>Spirochaetia</taxon>
        <taxon>Brevinematales</taxon>
        <taxon>Thermospiraceae</taxon>
        <taxon>Thermospira</taxon>
    </lineage>
</organism>
<evidence type="ECO:0000313" key="1">
    <source>
        <dbReference type="EMBL" id="URA09373.1"/>
    </source>
</evidence>
<dbReference type="KEGG" id="taqu:KDW03_07710"/>
<dbReference type="CDD" id="cd00865">
    <property type="entry name" value="PEBP_bact_arch"/>
    <property type="match status" value="1"/>
</dbReference>
<dbReference type="InterPro" id="IPR008914">
    <property type="entry name" value="PEBP"/>
</dbReference>
<dbReference type="Gene3D" id="3.90.280.10">
    <property type="entry name" value="PEBP-like"/>
    <property type="match status" value="1"/>
</dbReference>
<proteinExistence type="predicted"/>
<dbReference type="InterPro" id="IPR036610">
    <property type="entry name" value="PEBP-like_sf"/>
</dbReference>
<protein>
    <submittedName>
        <fullName evidence="1">YbhB/YbcL family Raf kinase inhibitor-like protein</fullName>
    </submittedName>
</protein>
<evidence type="ECO:0000313" key="2">
    <source>
        <dbReference type="Proteomes" id="UP001056539"/>
    </source>
</evidence>
<dbReference type="PANTHER" id="PTHR30289">
    <property type="entry name" value="UNCHARACTERIZED PROTEIN YBCL-RELATED"/>
    <property type="match status" value="1"/>
</dbReference>
<accession>A0AAX3BAR3</accession>
<sequence>MKIESPAFSHGGMIPSLYTCDGRDISPELVWDGVPENSQSLVLLCEDPDAPGGLFVHWVLFDIPPAVKGLPQNVSGNELARLGAKQGRTDFGGIGYGGPCPPSGVHRYFFRLYALGVVLGLPEGATRSQVVRAMDGHILDKAEIMGNYHRQR</sequence>
<dbReference type="GO" id="GO:0004860">
    <property type="term" value="F:protein kinase inhibitor activity"/>
    <property type="evidence" value="ECO:0007669"/>
    <property type="project" value="UniProtKB-KW"/>
</dbReference>
<dbReference type="PANTHER" id="PTHR30289:SF1">
    <property type="entry name" value="PEBP (PHOSPHATIDYLETHANOLAMINE-BINDING PROTEIN) FAMILY PROTEIN"/>
    <property type="match status" value="1"/>
</dbReference>
<gene>
    <name evidence="1" type="ORF">KDW03_07710</name>
</gene>
<dbReference type="Pfam" id="PF01161">
    <property type="entry name" value="PBP"/>
    <property type="match status" value="1"/>
</dbReference>
<dbReference type="InterPro" id="IPR005247">
    <property type="entry name" value="YbhB_YbcL/LppC-like"/>
</dbReference>
<reference evidence="1" key="2">
    <citation type="submission" date="2022-06" db="EMBL/GenBank/DDBJ databases">
        <title>Thermospira aquatica gen. nov., sp. nov.</title>
        <authorList>
            <person name="Ben Ali Gam Z."/>
            <person name="Labat M."/>
        </authorList>
    </citation>
    <scope>NUCLEOTIDE SEQUENCE</scope>
    <source>
        <strain evidence="1">F1F22</strain>
    </source>
</reference>
<dbReference type="EMBL" id="CP073355">
    <property type="protein sequence ID" value="URA09373.1"/>
    <property type="molecule type" value="Genomic_DNA"/>
</dbReference>
<keyword evidence="2" id="KW-1185">Reference proteome</keyword>
<dbReference type="AlphaFoldDB" id="A0AAX3BAR3"/>
<reference evidence="1" key="1">
    <citation type="submission" date="2021-04" db="EMBL/GenBank/DDBJ databases">
        <authorList>
            <person name="Postec A."/>
        </authorList>
    </citation>
    <scope>NUCLEOTIDE SEQUENCE</scope>
    <source>
        <strain evidence="1">F1F22</strain>
    </source>
</reference>
<dbReference type="Proteomes" id="UP001056539">
    <property type="component" value="Chromosome"/>
</dbReference>
<dbReference type="RefSeq" id="WP_271434500.1">
    <property type="nucleotide sequence ID" value="NZ_CP073355.1"/>
</dbReference>
<keyword evidence="1" id="KW-0649">Protein kinase inhibitor</keyword>